<evidence type="ECO:0000313" key="2">
    <source>
        <dbReference type="EMBL" id="ALH82141.1"/>
    </source>
</evidence>
<dbReference type="EMBL" id="CP012700">
    <property type="protein sequence ID" value="ALH82141.1"/>
    <property type="molecule type" value="Genomic_DNA"/>
</dbReference>
<sequence length="218" mass="23358">MIARPDLLRRARIATRRLARNVRGAIMIEMAFAIPILVLIGFGGLEVANLTLVNTRISQIGLSVADNASRIAAGSNLALPQVREADINEVFAGIEKQGVGLDFQNNGRIILSSLQRNNDGGQTIKWQRCYGKLAVASAYGTEGTGATGKSFAGMGDKGKEVTAAGGTAVMFVEISYKYQPLVYGKWLGPKTIKSMAAFNVRETRDLTQVYSPGTKSSC</sequence>
<evidence type="ECO:0000256" key="1">
    <source>
        <dbReference type="SAM" id="Phobius"/>
    </source>
</evidence>
<proteinExistence type="predicted"/>
<organism evidence="2 3">
    <name type="scientific">Sphingopyxis macrogoltabida</name>
    <name type="common">Sphingomonas macrogoltabidus</name>
    <dbReference type="NCBI Taxonomy" id="33050"/>
    <lineage>
        <taxon>Bacteria</taxon>
        <taxon>Pseudomonadati</taxon>
        <taxon>Pseudomonadota</taxon>
        <taxon>Alphaproteobacteria</taxon>
        <taxon>Sphingomonadales</taxon>
        <taxon>Sphingomonadaceae</taxon>
        <taxon>Sphingopyxis</taxon>
    </lineage>
</organism>
<keyword evidence="1" id="KW-0812">Transmembrane</keyword>
<name>A0A0N9V347_SPHMC</name>
<reference evidence="2 3" key="1">
    <citation type="journal article" date="2015" name="Genome Announc.">
        <title>Complete Genome Sequence of Polypropylene Glycol- and Polyethylene Glycol-Degrading Sphingopyxis macrogoltabida Strain EY-1.</title>
        <authorList>
            <person name="Ohtsubo Y."/>
            <person name="Nagata Y."/>
            <person name="Numata M."/>
            <person name="Tsuchikane K."/>
            <person name="Hosoyama A."/>
            <person name="Yamazoe A."/>
            <person name="Tsuda M."/>
            <person name="Fujita N."/>
            <person name="Kawai F."/>
        </authorList>
    </citation>
    <scope>NUCLEOTIDE SEQUENCE [LARGE SCALE GENOMIC DNA]</scope>
    <source>
        <strain evidence="2 3">EY-1</strain>
    </source>
</reference>
<dbReference type="KEGG" id="smag:AN936_17795"/>
<keyword evidence="1" id="KW-0472">Membrane</keyword>
<dbReference type="Proteomes" id="UP000058074">
    <property type="component" value="Chromosome"/>
</dbReference>
<evidence type="ECO:0008006" key="4">
    <source>
        <dbReference type="Google" id="ProtNLM"/>
    </source>
</evidence>
<dbReference type="OrthoDB" id="7432392at2"/>
<accession>A0A0N9V347</accession>
<keyword evidence="1" id="KW-1133">Transmembrane helix</keyword>
<feature type="transmembrane region" description="Helical" evidence="1">
    <location>
        <begin position="21"/>
        <end position="45"/>
    </location>
</feature>
<gene>
    <name evidence="2" type="ORF">AN936_17795</name>
</gene>
<dbReference type="AlphaFoldDB" id="A0A0N9V347"/>
<dbReference type="PATRIC" id="fig|33050.5.peg.3691"/>
<protein>
    <recommendedName>
        <fullName evidence="4">Tight adherence protein TadE</fullName>
    </recommendedName>
</protein>
<evidence type="ECO:0000313" key="3">
    <source>
        <dbReference type="Proteomes" id="UP000058074"/>
    </source>
</evidence>